<keyword evidence="10 14" id="KW-1133">Transmembrane helix</keyword>
<feature type="transmembrane region" description="Helical" evidence="14">
    <location>
        <begin position="90"/>
        <end position="110"/>
    </location>
</feature>
<dbReference type="InterPro" id="IPR018303">
    <property type="entry name" value="ATPase_P-typ_P_site"/>
</dbReference>
<feature type="transmembrane region" description="Helical" evidence="14">
    <location>
        <begin position="260"/>
        <end position="281"/>
    </location>
</feature>
<dbReference type="SFLD" id="SFLDG00002">
    <property type="entry name" value="C1.7:_P-type_atpase_like"/>
    <property type="match status" value="1"/>
</dbReference>
<dbReference type="GO" id="GO:0005388">
    <property type="term" value="F:P-type calcium transporter activity"/>
    <property type="evidence" value="ECO:0007669"/>
    <property type="project" value="UniProtKB-EC"/>
</dbReference>
<dbReference type="SFLD" id="SFLDF00027">
    <property type="entry name" value="p-type_atpase"/>
    <property type="match status" value="1"/>
</dbReference>
<dbReference type="PROSITE" id="PS00154">
    <property type="entry name" value="ATPASE_E1_E2"/>
    <property type="match status" value="1"/>
</dbReference>
<dbReference type="CDD" id="cd02083">
    <property type="entry name" value="P-type_ATPase_SERCA"/>
    <property type="match status" value="1"/>
</dbReference>
<dbReference type="PRINTS" id="PR00119">
    <property type="entry name" value="CATATPASE"/>
</dbReference>
<evidence type="ECO:0000256" key="14">
    <source>
        <dbReference type="RuleBase" id="RU361146"/>
    </source>
</evidence>
<dbReference type="InterPro" id="IPR001757">
    <property type="entry name" value="P_typ_ATPase"/>
</dbReference>
<keyword evidence="3 14" id="KW-0109">Calcium transport</keyword>
<dbReference type="FunFam" id="2.70.150.10:FF:000014">
    <property type="entry name" value="Calcium-transporting ATPase, putative"/>
    <property type="match status" value="1"/>
</dbReference>
<dbReference type="GO" id="GO:0016887">
    <property type="term" value="F:ATP hydrolysis activity"/>
    <property type="evidence" value="ECO:0007669"/>
    <property type="project" value="InterPro"/>
</dbReference>
<dbReference type="PANTHER" id="PTHR42861">
    <property type="entry name" value="CALCIUM-TRANSPORTING ATPASE"/>
    <property type="match status" value="1"/>
</dbReference>
<dbReference type="InterPro" id="IPR023214">
    <property type="entry name" value="HAD_sf"/>
</dbReference>
<keyword evidence="7 14" id="KW-0067">ATP-binding</keyword>
<keyword evidence="6 14" id="KW-0106">Calcium</keyword>
<dbReference type="SUPFAM" id="SSF81665">
    <property type="entry name" value="Calcium ATPase, transmembrane domain M"/>
    <property type="match status" value="1"/>
</dbReference>
<feature type="transmembrane region" description="Helical" evidence="14">
    <location>
        <begin position="755"/>
        <end position="776"/>
    </location>
</feature>
<dbReference type="Gene3D" id="1.20.1110.10">
    <property type="entry name" value="Calcium-transporting ATPase, transmembrane domain"/>
    <property type="match status" value="1"/>
</dbReference>
<dbReference type="NCBIfam" id="TIGR01116">
    <property type="entry name" value="ATPase-IIA1_Ca"/>
    <property type="match status" value="1"/>
</dbReference>
<feature type="transmembrane region" description="Helical" evidence="14">
    <location>
        <begin position="61"/>
        <end position="78"/>
    </location>
</feature>
<dbReference type="FunFam" id="3.40.50.1000:FF:000001">
    <property type="entry name" value="Phospholipid-transporting ATPase IC"/>
    <property type="match status" value="1"/>
</dbReference>
<dbReference type="NCBIfam" id="TIGR01494">
    <property type="entry name" value="ATPase_P-type"/>
    <property type="match status" value="3"/>
</dbReference>
<dbReference type="InterPro" id="IPR023299">
    <property type="entry name" value="ATPase_P-typ_cyto_dom_N"/>
</dbReference>
<proteinExistence type="inferred from homology"/>
<evidence type="ECO:0000256" key="13">
    <source>
        <dbReference type="ARBA" id="ARBA00038148"/>
    </source>
</evidence>
<reference evidence="16 17" key="1">
    <citation type="journal article" date="2019" name="Nat. Ecol. Evol.">
        <title>Megaphylogeny resolves global patterns of mushroom evolution.</title>
        <authorList>
            <person name="Varga T."/>
            <person name="Krizsan K."/>
            <person name="Foldi C."/>
            <person name="Dima B."/>
            <person name="Sanchez-Garcia M."/>
            <person name="Sanchez-Ramirez S."/>
            <person name="Szollosi G.J."/>
            <person name="Szarkandi J.G."/>
            <person name="Papp V."/>
            <person name="Albert L."/>
            <person name="Andreopoulos W."/>
            <person name="Angelini C."/>
            <person name="Antonin V."/>
            <person name="Barry K.W."/>
            <person name="Bougher N.L."/>
            <person name="Buchanan P."/>
            <person name="Buyck B."/>
            <person name="Bense V."/>
            <person name="Catcheside P."/>
            <person name="Chovatia M."/>
            <person name="Cooper J."/>
            <person name="Damon W."/>
            <person name="Desjardin D."/>
            <person name="Finy P."/>
            <person name="Geml J."/>
            <person name="Haridas S."/>
            <person name="Hughes K."/>
            <person name="Justo A."/>
            <person name="Karasinski D."/>
            <person name="Kautmanova I."/>
            <person name="Kiss B."/>
            <person name="Kocsube S."/>
            <person name="Kotiranta H."/>
            <person name="LaButti K.M."/>
            <person name="Lechner B.E."/>
            <person name="Liimatainen K."/>
            <person name="Lipzen A."/>
            <person name="Lukacs Z."/>
            <person name="Mihaltcheva S."/>
            <person name="Morgado L.N."/>
            <person name="Niskanen T."/>
            <person name="Noordeloos M.E."/>
            <person name="Ohm R.A."/>
            <person name="Ortiz-Santana B."/>
            <person name="Ovrebo C."/>
            <person name="Racz N."/>
            <person name="Riley R."/>
            <person name="Savchenko A."/>
            <person name="Shiryaev A."/>
            <person name="Soop K."/>
            <person name="Spirin V."/>
            <person name="Szebenyi C."/>
            <person name="Tomsovsky M."/>
            <person name="Tulloss R.E."/>
            <person name="Uehling J."/>
            <person name="Grigoriev I.V."/>
            <person name="Vagvolgyi C."/>
            <person name="Papp T."/>
            <person name="Martin F.M."/>
            <person name="Miettinen O."/>
            <person name="Hibbett D.S."/>
            <person name="Nagy L.G."/>
        </authorList>
    </citation>
    <scope>NUCLEOTIDE SEQUENCE [LARGE SCALE GENOMIC DNA]</scope>
    <source>
        <strain evidence="16 17">CBS 121175</strain>
    </source>
</reference>
<dbReference type="InterPro" id="IPR059000">
    <property type="entry name" value="ATPase_P-type_domA"/>
</dbReference>
<comment type="subcellular location">
    <subcellularLocation>
        <location evidence="1 14">Membrane</location>
        <topology evidence="1 14">Multi-pass membrane protein</topology>
    </subcellularLocation>
</comment>
<keyword evidence="12 14" id="KW-0472">Membrane</keyword>
<dbReference type="Gene3D" id="2.70.150.10">
    <property type="entry name" value="Calcium-transporting ATPase, cytoplasmic transduction domain A"/>
    <property type="match status" value="1"/>
</dbReference>
<keyword evidence="5 14" id="KW-0547">Nucleotide-binding</keyword>
<dbReference type="SFLD" id="SFLDS00003">
    <property type="entry name" value="Haloacid_Dehalogenase"/>
    <property type="match status" value="1"/>
</dbReference>
<dbReference type="GO" id="GO:0005524">
    <property type="term" value="F:ATP binding"/>
    <property type="evidence" value="ECO:0007669"/>
    <property type="project" value="UniProtKB-KW"/>
</dbReference>
<evidence type="ECO:0000313" key="17">
    <source>
        <dbReference type="Proteomes" id="UP000307440"/>
    </source>
</evidence>
<dbReference type="Pfam" id="PF08282">
    <property type="entry name" value="Hydrolase_3"/>
    <property type="match status" value="1"/>
</dbReference>
<dbReference type="SUPFAM" id="SSF81653">
    <property type="entry name" value="Calcium ATPase, transduction domain A"/>
    <property type="match status" value="1"/>
</dbReference>
<dbReference type="Pfam" id="PF00689">
    <property type="entry name" value="Cation_ATPase_C"/>
    <property type="match status" value="1"/>
</dbReference>
<dbReference type="SMART" id="SM00831">
    <property type="entry name" value="Cation_ATPase_N"/>
    <property type="match status" value="1"/>
</dbReference>
<dbReference type="SUPFAM" id="SSF81660">
    <property type="entry name" value="Metal cation-transporting ATPase, ATP-binding domain N"/>
    <property type="match status" value="1"/>
</dbReference>
<feature type="transmembrane region" description="Helical" evidence="14">
    <location>
        <begin position="828"/>
        <end position="850"/>
    </location>
</feature>
<dbReference type="FunFam" id="1.20.1110.10:FF:000037">
    <property type="entry name" value="Calcium-transporting ATPase, putative"/>
    <property type="match status" value="1"/>
</dbReference>
<accession>A0A5C3L419</accession>
<evidence type="ECO:0000256" key="9">
    <source>
        <dbReference type="ARBA" id="ARBA00022967"/>
    </source>
</evidence>
<evidence type="ECO:0000313" key="16">
    <source>
        <dbReference type="EMBL" id="TFK27323.1"/>
    </source>
</evidence>
<keyword evidence="9" id="KW-1278">Translocase</keyword>
<evidence type="ECO:0000256" key="4">
    <source>
        <dbReference type="ARBA" id="ARBA00022692"/>
    </source>
</evidence>
<gene>
    <name evidence="16" type="ORF">FA15DRAFT_666377</name>
</gene>
<keyword evidence="17" id="KW-1185">Reference proteome</keyword>
<keyword evidence="8" id="KW-0460">Magnesium</keyword>
<keyword evidence="4 14" id="KW-0812">Transmembrane</keyword>
<dbReference type="InterPro" id="IPR044492">
    <property type="entry name" value="P_typ_ATPase_HD_dom"/>
</dbReference>
<feature type="domain" description="Cation-transporting P-type ATPase N-terminal" evidence="15">
    <location>
        <begin position="3"/>
        <end position="77"/>
    </location>
</feature>
<dbReference type="InterPro" id="IPR004014">
    <property type="entry name" value="ATPase_P-typ_cation-transptr_N"/>
</dbReference>
<protein>
    <recommendedName>
        <fullName evidence="14">Calcium-transporting ATPase</fullName>
        <ecNumber evidence="14">7.2.2.10</ecNumber>
    </recommendedName>
</protein>
<dbReference type="AlphaFoldDB" id="A0A5C3L419"/>
<dbReference type="PRINTS" id="PR00121">
    <property type="entry name" value="NAKATPASE"/>
</dbReference>
<evidence type="ECO:0000256" key="2">
    <source>
        <dbReference type="ARBA" id="ARBA00022448"/>
    </source>
</evidence>
<evidence type="ECO:0000259" key="15">
    <source>
        <dbReference type="SMART" id="SM00831"/>
    </source>
</evidence>
<evidence type="ECO:0000256" key="11">
    <source>
        <dbReference type="ARBA" id="ARBA00023065"/>
    </source>
</evidence>
<comment type="similarity">
    <text evidence="13 14">Belongs to the cation transport ATPase (P-type) (TC 3.A.3) family.</text>
</comment>
<dbReference type="Proteomes" id="UP000307440">
    <property type="component" value="Unassembled WGS sequence"/>
</dbReference>
<evidence type="ECO:0000256" key="6">
    <source>
        <dbReference type="ARBA" id="ARBA00022837"/>
    </source>
</evidence>
<comment type="function">
    <text evidence="14">Catalyzes the hydrolysis of ATP coupled with the transport of calcium.</text>
</comment>
<comment type="caution">
    <text evidence="14">Lacks conserved residue(s) required for the propagation of feature annotation.</text>
</comment>
<evidence type="ECO:0000256" key="3">
    <source>
        <dbReference type="ARBA" id="ARBA00022568"/>
    </source>
</evidence>
<dbReference type="Gene3D" id="3.40.1110.10">
    <property type="entry name" value="Calcium-transporting ATPase, cytoplasmic domain N"/>
    <property type="match status" value="1"/>
</dbReference>
<dbReference type="FunFam" id="1.20.1110.10:FF:000027">
    <property type="entry name" value="Calcium-transporting ATPase, putative"/>
    <property type="match status" value="1"/>
</dbReference>
<dbReference type="InterPro" id="IPR006068">
    <property type="entry name" value="ATPase_P-typ_cation-transptr_C"/>
</dbReference>
<keyword evidence="11 14" id="KW-0406">Ion transport</keyword>
<dbReference type="Pfam" id="PF00690">
    <property type="entry name" value="Cation_ATPase_N"/>
    <property type="match status" value="1"/>
</dbReference>
<feature type="transmembrane region" description="Helical" evidence="14">
    <location>
        <begin position="926"/>
        <end position="947"/>
    </location>
</feature>
<dbReference type="InterPro" id="IPR008250">
    <property type="entry name" value="ATPase_P-typ_transduc_dom_A_sf"/>
</dbReference>
<evidence type="ECO:0000256" key="7">
    <source>
        <dbReference type="ARBA" id="ARBA00022840"/>
    </source>
</evidence>
<name>A0A5C3L419_COPMA</name>
<sequence>MEAPWTKSAKEILEYYNVEEEYGLSSTQAEKHAELYGKNVLPEEPPTPLWELILEQFKDQLVLILLGSAAVSFVLALLEEKAEDGVWGGAFVEPLVILLILVANATVGVIQESSAEQAIDALKEYSPDEAKVVRSGQISRIHASELVPGDIISVAVGDKVPADCRMLSVSSSSFRIDQAILTGESESVHKSMDVVADDKAVKQDMINILFAGTTVVNGTGKAIVVFTGQNTAIGDIHKSITSQISEKTPLKRKLDDFGDMLAKVITVICILVWIVNVRHFWDPAHHGVLKGAIYYFKIAVALAVAAIPEGLAAVITACLALGTKKMAQKNAIVRNLPSVETLGCTNVICSDKTGTLTTNQMSVARFLLVDPSSNIREFTVEGSTFGPHGSVYSADGKKASAELTSDPFQRLAEISSLCNDAKISYNSEKRAYSNVGEPTEAALKVLVEKIGSRDPEFNKTLDSFDASSRANAVNDHIASKITRLLTFEFSRDRKMMSVLVETNGRGSLFVKGAPESVLDRCTSVLVNGRTVPLTKELRSTLLENVLKYGSSGLRTLALAYVDVQDTNSANYRSERTTDYARFEQNLVFVSLVGMLDPPRPEVRGAIANCKAAGIRVICITGDNKGTAETICRQIGIFGEHEDLTGKSYTGREFEALSTEEKIAAVQRAGLFSRTEPGHKSQLVDILQGLGLVVAMTGDGVNDAPALKKADIGVAMGSGTDVAKLAADMVLADSNFATIEKAVEEGRLIYNNTKQFIRYLISSNIGEVVSIFLTVLLGMPEALIPVQLLWVNLVTDSLPATALGFNPPDHSIMRVPPRDSREPLVSKWLFFRYLIVGIYVGVATVAGYAWWFMFYEAGPQISFYQLSHFHECSAQFPSIGCEMFTNVMAQRATTMSLSILVTVEMFNAMNSLSENESLFKLPVWKNMYLVGAVCLSMALHFMILYVPFFTKIFAITPLNWVEWKAVLYLSAPVLVLDEILKFVTTTYVEPPSKIKLD</sequence>
<evidence type="ECO:0000256" key="10">
    <source>
        <dbReference type="ARBA" id="ARBA00022989"/>
    </source>
</evidence>
<dbReference type="Pfam" id="PF13246">
    <property type="entry name" value="Cation_ATPase"/>
    <property type="match status" value="1"/>
</dbReference>
<organism evidence="16 17">
    <name type="scientific">Coprinopsis marcescibilis</name>
    <name type="common">Agaric fungus</name>
    <name type="synonym">Psathyrella marcescibilis</name>
    <dbReference type="NCBI Taxonomy" id="230819"/>
    <lineage>
        <taxon>Eukaryota</taxon>
        <taxon>Fungi</taxon>
        <taxon>Dikarya</taxon>
        <taxon>Basidiomycota</taxon>
        <taxon>Agaricomycotina</taxon>
        <taxon>Agaricomycetes</taxon>
        <taxon>Agaricomycetidae</taxon>
        <taxon>Agaricales</taxon>
        <taxon>Agaricineae</taxon>
        <taxon>Psathyrellaceae</taxon>
        <taxon>Coprinopsis</taxon>
    </lineage>
</organism>
<dbReference type="EMBL" id="ML210165">
    <property type="protein sequence ID" value="TFK27323.1"/>
    <property type="molecule type" value="Genomic_DNA"/>
</dbReference>
<feature type="transmembrane region" description="Helical" evidence="14">
    <location>
        <begin position="788"/>
        <end position="807"/>
    </location>
</feature>
<feature type="transmembrane region" description="Helical" evidence="14">
    <location>
        <begin position="293"/>
        <end position="321"/>
    </location>
</feature>
<dbReference type="OrthoDB" id="3352408at2759"/>
<evidence type="ECO:0000256" key="5">
    <source>
        <dbReference type="ARBA" id="ARBA00022741"/>
    </source>
</evidence>
<dbReference type="InterPro" id="IPR005782">
    <property type="entry name" value="P-type_ATPase_IIA"/>
</dbReference>
<dbReference type="InterPro" id="IPR036412">
    <property type="entry name" value="HAD-like_sf"/>
</dbReference>
<dbReference type="GO" id="GO:0005384">
    <property type="term" value="F:manganese ion transmembrane transporter activity"/>
    <property type="evidence" value="ECO:0007669"/>
    <property type="project" value="UniProtKB-ARBA"/>
</dbReference>
<evidence type="ECO:0000256" key="12">
    <source>
        <dbReference type="ARBA" id="ARBA00023136"/>
    </source>
</evidence>
<keyword evidence="2 14" id="KW-0813">Transport</keyword>
<evidence type="ECO:0000256" key="1">
    <source>
        <dbReference type="ARBA" id="ARBA00004141"/>
    </source>
</evidence>
<dbReference type="FunFam" id="3.40.1110.10:FF:000003">
    <property type="entry name" value="Calcium-transporting ATPase"/>
    <property type="match status" value="1"/>
</dbReference>
<dbReference type="SUPFAM" id="SSF56784">
    <property type="entry name" value="HAD-like"/>
    <property type="match status" value="1"/>
</dbReference>
<dbReference type="FunFam" id="3.40.50.1000:FF:000028">
    <property type="entry name" value="Calcium-transporting P-type ATPase, putative"/>
    <property type="match status" value="1"/>
</dbReference>
<dbReference type="Gene3D" id="3.40.50.1000">
    <property type="entry name" value="HAD superfamily/HAD-like"/>
    <property type="match status" value="1"/>
</dbReference>
<evidence type="ECO:0000256" key="8">
    <source>
        <dbReference type="ARBA" id="ARBA00022842"/>
    </source>
</evidence>
<dbReference type="Pfam" id="PF00122">
    <property type="entry name" value="E1-E2_ATPase"/>
    <property type="match status" value="1"/>
</dbReference>
<dbReference type="STRING" id="230819.A0A5C3L419"/>
<dbReference type="EC" id="7.2.2.10" evidence="14"/>
<dbReference type="GO" id="GO:0016020">
    <property type="term" value="C:membrane"/>
    <property type="evidence" value="ECO:0007669"/>
    <property type="project" value="UniProtKB-SubCell"/>
</dbReference>
<comment type="catalytic activity">
    <reaction evidence="14">
        <text>Ca(2+)(in) + ATP + H2O = Ca(2+)(out) + ADP + phosphate + H(+)</text>
        <dbReference type="Rhea" id="RHEA:18105"/>
        <dbReference type="ChEBI" id="CHEBI:15377"/>
        <dbReference type="ChEBI" id="CHEBI:15378"/>
        <dbReference type="ChEBI" id="CHEBI:29108"/>
        <dbReference type="ChEBI" id="CHEBI:30616"/>
        <dbReference type="ChEBI" id="CHEBI:43474"/>
        <dbReference type="ChEBI" id="CHEBI:456216"/>
        <dbReference type="EC" id="7.2.2.10"/>
    </reaction>
</comment>
<dbReference type="InterPro" id="IPR023298">
    <property type="entry name" value="ATPase_P-typ_TM_dom_sf"/>
</dbReference>